<dbReference type="EMBL" id="AP014940">
    <property type="protein sequence ID" value="BAV95991.1"/>
    <property type="molecule type" value="Genomic_DNA"/>
</dbReference>
<accession>A0AAU9ABW9</accession>
<evidence type="ECO:0000313" key="2">
    <source>
        <dbReference type="Proteomes" id="UP000218824"/>
    </source>
</evidence>
<proteinExistence type="predicted"/>
<reference evidence="1 2" key="1">
    <citation type="journal article" date="2017" name="DNA Res.">
        <title>Complete genome sequence and expression profile of the commercial lytic enzyme producer Lysobacter enzymogenes M497-1.</title>
        <authorList>
            <person name="Takami H."/>
            <person name="Toyoda A."/>
            <person name="Uchiyama I."/>
            <person name="Itoh T."/>
            <person name="Takaki Y."/>
            <person name="Arai W."/>
            <person name="Nishi S."/>
            <person name="Kawai M."/>
            <person name="Shinya K."/>
            <person name="Ikeda H."/>
        </authorList>
    </citation>
    <scope>NUCLEOTIDE SEQUENCE [LARGE SCALE GENOMIC DNA]</scope>
    <source>
        <strain evidence="1 2">M497-1</strain>
    </source>
</reference>
<dbReference type="RefSeq" id="WP_096376516.1">
    <property type="nucleotide sequence ID" value="NZ_AP014940.1"/>
</dbReference>
<dbReference type="Proteomes" id="UP000218824">
    <property type="component" value="Chromosome"/>
</dbReference>
<gene>
    <name evidence="1" type="ORF">LEN_0504</name>
</gene>
<evidence type="ECO:0000313" key="1">
    <source>
        <dbReference type="EMBL" id="BAV95991.1"/>
    </source>
</evidence>
<dbReference type="GeneID" id="83062414"/>
<protein>
    <submittedName>
        <fullName evidence="1">Uncharacterized protein</fullName>
    </submittedName>
</protein>
<dbReference type="AlphaFoldDB" id="A0AAU9ABW9"/>
<dbReference type="KEGG" id="lem:LEN_0504"/>
<sequence>MTWYLTLYPPPPRPEPIPAQPVIDYLAAQPELRRSEPYEFESAAGLPWLRVIVAETGPGGGYAYAVGAAAPERIDLVELLCGDGGPPDWYEELACRIAAELDWVAVEESEERQIWPR</sequence>
<organism evidence="1 2">
    <name type="scientific">Lysobacter enzymogenes</name>
    <dbReference type="NCBI Taxonomy" id="69"/>
    <lineage>
        <taxon>Bacteria</taxon>
        <taxon>Pseudomonadati</taxon>
        <taxon>Pseudomonadota</taxon>
        <taxon>Gammaproteobacteria</taxon>
        <taxon>Lysobacterales</taxon>
        <taxon>Lysobacteraceae</taxon>
        <taxon>Lysobacter</taxon>
    </lineage>
</organism>
<name>A0AAU9ABW9_LYSEN</name>